<accession>A0A0D9UYJ8</accession>
<keyword evidence="1" id="KW-0472">Membrane</keyword>
<keyword evidence="1" id="KW-1133">Transmembrane helix</keyword>
<keyword evidence="1" id="KW-0812">Transmembrane</keyword>
<evidence type="ECO:0000256" key="1">
    <source>
        <dbReference type="SAM" id="Phobius"/>
    </source>
</evidence>
<evidence type="ECO:0000313" key="3">
    <source>
        <dbReference type="Proteomes" id="UP000032180"/>
    </source>
</evidence>
<dbReference type="Gramene" id="LPERR01G07620.1">
    <property type="protein sequence ID" value="LPERR01G07620.1"/>
    <property type="gene ID" value="LPERR01G07620"/>
</dbReference>
<keyword evidence="3" id="KW-1185">Reference proteome</keyword>
<sequence>MEQWLEYGDGNREEVRSLIGKVKEEYWRRMPEQQRQKVIANLAEKRRIKEEKAKKERALVAAAVGEKKRRATQSLRPRPTAVDKQRRAWKPRWWLWLMAPMQPHEFVVIKWIITVELAVVFALGYVLVCRKTGLKFNHVMTF</sequence>
<reference evidence="2 3" key="1">
    <citation type="submission" date="2012-08" db="EMBL/GenBank/DDBJ databases">
        <title>Oryza genome evolution.</title>
        <authorList>
            <person name="Wing R.A."/>
        </authorList>
    </citation>
    <scope>NUCLEOTIDE SEQUENCE</scope>
</reference>
<feature type="transmembrane region" description="Helical" evidence="1">
    <location>
        <begin position="108"/>
        <end position="128"/>
    </location>
</feature>
<evidence type="ECO:0000313" key="2">
    <source>
        <dbReference type="EnsemblPlants" id="LPERR01G07620.1"/>
    </source>
</evidence>
<dbReference type="Proteomes" id="UP000032180">
    <property type="component" value="Chromosome 1"/>
</dbReference>
<dbReference type="AlphaFoldDB" id="A0A0D9UYJ8"/>
<reference evidence="3" key="2">
    <citation type="submission" date="2013-12" db="EMBL/GenBank/DDBJ databases">
        <authorList>
            <person name="Yu Y."/>
            <person name="Lee S."/>
            <person name="de Baynast K."/>
            <person name="Wissotski M."/>
            <person name="Liu L."/>
            <person name="Talag J."/>
            <person name="Goicoechea J."/>
            <person name="Angelova A."/>
            <person name="Jetty R."/>
            <person name="Kudrna D."/>
            <person name="Golser W."/>
            <person name="Rivera L."/>
            <person name="Zhang J."/>
            <person name="Wing R."/>
        </authorList>
    </citation>
    <scope>NUCLEOTIDE SEQUENCE</scope>
</reference>
<name>A0A0D9UYJ8_9ORYZ</name>
<proteinExistence type="predicted"/>
<protein>
    <submittedName>
        <fullName evidence="2">Uncharacterized protein</fullName>
    </submittedName>
</protein>
<organism evidence="2 3">
    <name type="scientific">Leersia perrieri</name>
    <dbReference type="NCBI Taxonomy" id="77586"/>
    <lineage>
        <taxon>Eukaryota</taxon>
        <taxon>Viridiplantae</taxon>
        <taxon>Streptophyta</taxon>
        <taxon>Embryophyta</taxon>
        <taxon>Tracheophyta</taxon>
        <taxon>Spermatophyta</taxon>
        <taxon>Magnoliopsida</taxon>
        <taxon>Liliopsida</taxon>
        <taxon>Poales</taxon>
        <taxon>Poaceae</taxon>
        <taxon>BOP clade</taxon>
        <taxon>Oryzoideae</taxon>
        <taxon>Oryzeae</taxon>
        <taxon>Oryzinae</taxon>
        <taxon>Leersia</taxon>
    </lineage>
</organism>
<reference evidence="2" key="3">
    <citation type="submission" date="2015-04" db="UniProtKB">
        <authorList>
            <consortium name="EnsemblPlants"/>
        </authorList>
    </citation>
    <scope>IDENTIFICATION</scope>
</reference>
<dbReference type="HOGENOM" id="CLU_1920572_0_0_1"/>
<dbReference type="EnsemblPlants" id="LPERR01G07620.1">
    <property type="protein sequence ID" value="LPERR01G07620.1"/>
    <property type="gene ID" value="LPERR01G07620"/>
</dbReference>